<dbReference type="InterPro" id="IPR017907">
    <property type="entry name" value="Znf_RING_CS"/>
</dbReference>
<protein>
    <recommendedName>
        <fullName evidence="4">Zinc finger C3HC4 RING-type domain-containing protein</fullName>
    </recommendedName>
</protein>
<evidence type="ECO:0000259" key="4">
    <source>
        <dbReference type="Pfam" id="PF00097"/>
    </source>
</evidence>
<evidence type="ECO:0000256" key="3">
    <source>
        <dbReference type="ARBA" id="ARBA00022833"/>
    </source>
</evidence>
<dbReference type="GO" id="GO:0008270">
    <property type="term" value="F:zinc ion binding"/>
    <property type="evidence" value="ECO:0007669"/>
    <property type="project" value="UniProtKB-KW"/>
</dbReference>
<keyword evidence="3" id="KW-0862">Zinc</keyword>
<accession>A0A409Y250</accession>
<proteinExistence type="predicted"/>
<dbReference type="AlphaFoldDB" id="A0A409Y250"/>
<dbReference type="EMBL" id="NHYE01001295">
    <property type="protein sequence ID" value="PPQ97079.1"/>
    <property type="molecule type" value="Genomic_DNA"/>
</dbReference>
<organism evidence="5 6">
    <name type="scientific">Gymnopilus dilepis</name>
    <dbReference type="NCBI Taxonomy" id="231916"/>
    <lineage>
        <taxon>Eukaryota</taxon>
        <taxon>Fungi</taxon>
        <taxon>Dikarya</taxon>
        <taxon>Basidiomycota</taxon>
        <taxon>Agaricomycotina</taxon>
        <taxon>Agaricomycetes</taxon>
        <taxon>Agaricomycetidae</taxon>
        <taxon>Agaricales</taxon>
        <taxon>Agaricineae</taxon>
        <taxon>Hymenogastraceae</taxon>
        <taxon>Gymnopilus</taxon>
    </lineage>
</organism>
<dbReference type="PROSITE" id="PS00518">
    <property type="entry name" value="ZF_RING_1"/>
    <property type="match status" value="1"/>
</dbReference>
<evidence type="ECO:0000313" key="6">
    <source>
        <dbReference type="Proteomes" id="UP000284706"/>
    </source>
</evidence>
<gene>
    <name evidence="5" type="ORF">CVT26_001260</name>
</gene>
<sequence length="288" mass="32531">MNSIAGLKYTRSTKRLQAKSCEKSKILSIYFQLAECDHVFCNSCLRNWYHHNPHSDQESLSAFENSTNTLRAAEDEVEFNADNVTNATLNRSQDYVDDPPFACPLCRAEIRNPPAFADRARQVVGTINALLTIFETLTDRERRLSNSFYRIVDTDELYRAQTDADYASIYEPPTDGDTETIKQDMSKLYAAHQHIVDAFESMKACTESYARLVLEERAELTILSDISVRILESSLSPRALINPSATPSETRTTGSADIIAQLHSMHILHGTRERMQEVSVKNLINVST</sequence>
<keyword evidence="2" id="KW-0863">Zinc-finger</keyword>
<dbReference type="InterPro" id="IPR013083">
    <property type="entry name" value="Znf_RING/FYVE/PHD"/>
</dbReference>
<dbReference type="InterPro" id="IPR018957">
    <property type="entry name" value="Znf_C3HC4_RING-type"/>
</dbReference>
<dbReference type="InParanoid" id="A0A409Y250"/>
<feature type="domain" description="Zinc finger C3HC4 RING-type" evidence="4">
    <location>
        <begin position="31"/>
        <end position="53"/>
    </location>
</feature>
<dbReference type="Pfam" id="PF00097">
    <property type="entry name" value="zf-C3HC4"/>
    <property type="match status" value="1"/>
</dbReference>
<name>A0A409Y250_9AGAR</name>
<evidence type="ECO:0000256" key="2">
    <source>
        <dbReference type="ARBA" id="ARBA00022771"/>
    </source>
</evidence>
<reference evidence="5 6" key="1">
    <citation type="journal article" date="2018" name="Evol. Lett.">
        <title>Horizontal gene cluster transfer increased hallucinogenic mushroom diversity.</title>
        <authorList>
            <person name="Reynolds H.T."/>
            <person name="Vijayakumar V."/>
            <person name="Gluck-Thaler E."/>
            <person name="Korotkin H.B."/>
            <person name="Matheny P.B."/>
            <person name="Slot J.C."/>
        </authorList>
    </citation>
    <scope>NUCLEOTIDE SEQUENCE [LARGE SCALE GENOMIC DNA]</scope>
    <source>
        <strain evidence="5 6">SRW20</strain>
    </source>
</reference>
<dbReference type="Gene3D" id="3.30.40.10">
    <property type="entry name" value="Zinc/RING finger domain, C3HC4 (zinc finger)"/>
    <property type="match status" value="1"/>
</dbReference>
<evidence type="ECO:0000256" key="1">
    <source>
        <dbReference type="ARBA" id="ARBA00022723"/>
    </source>
</evidence>
<dbReference type="Proteomes" id="UP000284706">
    <property type="component" value="Unassembled WGS sequence"/>
</dbReference>
<keyword evidence="1" id="KW-0479">Metal-binding</keyword>
<dbReference type="SUPFAM" id="SSF57850">
    <property type="entry name" value="RING/U-box"/>
    <property type="match status" value="1"/>
</dbReference>
<comment type="caution">
    <text evidence="5">The sequence shown here is derived from an EMBL/GenBank/DDBJ whole genome shotgun (WGS) entry which is preliminary data.</text>
</comment>
<keyword evidence="6" id="KW-1185">Reference proteome</keyword>
<evidence type="ECO:0000313" key="5">
    <source>
        <dbReference type="EMBL" id="PPQ97079.1"/>
    </source>
</evidence>